<dbReference type="InterPro" id="IPR035899">
    <property type="entry name" value="DBL_dom_sf"/>
</dbReference>
<dbReference type="SUPFAM" id="SSF50729">
    <property type="entry name" value="PH domain-like"/>
    <property type="match status" value="1"/>
</dbReference>
<keyword evidence="7" id="KW-1185">Reference proteome</keyword>
<name>L8GD04_ACACF</name>
<proteinExistence type="predicted"/>
<dbReference type="Pfam" id="PF00620">
    <property type="entry name" value="RhoGAP"/>
    <property type="match status" value="1"/>
</dbReference>
<organism evidence="6 7">
    <name type="scientific">Acanthamoeba castellanii (strain ATCC 30010 / Neff)</name>
    <dbReference type="NCBI Taxonomy" id="1257118"/>
    <lineage>
        <taxon>Eukaryota</taxon>
        <taxon>Amoebozoa</taxon>
        <taxon>Discosea</taxon>
        <taxon>Longamoebia</taxon>
        <taxon>Centramoebida</taxon>
        <taxon>Acanthamoebidae</taxon>
        <taxon>Acanthamoeba</taxon>
    </lineage>
</organism>
<dbReference type="InterPro" id="IPR000198">
    <property type="entry name" value="RhoGAP_dom"/>
</dbReference>
<evidence type="ECO:0000256" key="1">
    <source>
        <dbReference type="ARBA" id="ARBA00022468"/>
    </source>
</evidence>
<evidence type="ECO:0000259" key="4">
    <source>
        <dbReference type="PROSITE" id="PS50010"/>
    </source>
</evidence>
<dbReference type="PROSITE" id="PS50010">
    <property type="entry name" value="DH_2"/>
    <property type="match status" value="1"/>
</dbReference>
<dbReference type="InterPro" id="IPR027267">
    <property type="entry name" value="AH/BAR_dom_sf"/>
</dbReference>
<dbReference type="PANTHER" id="PTHR23176:SF129">
    <property type="entry name" value="RHO GTPASE ACTIVATING PROTEIN AT 16F, ISOFORM E-RELATED"/>
    <property type="match status" value="1"/>
</dbReference>
<keyword evidence="1" id="KW-0343">GTPase activation</keyword>
<dbReference type="AlphaFoldDB" id="L8GD04"/>
<dbReference type="GO" id="GO:0007165">
    <property type="term" value="P:signal transduction"/>
    <property type="evidence" value="ECO:0007669"/>
    <property type="project" value="InterPro"/>
</dbReference>
<reference evidence="6 7" key="1">
    <citation type="journal article" date="2013" name="Genome Biol.">
        <title>Genome of Acanthamoeba castellanii highlights extensive lateral gene transfer and early evolution of tyrosine kinase signaling.</title>
        <authorList>
            <person name="Clarke M."/>
            <person name="Lohan A.J."/>
            <person name="Liu B."/>
            <person name="Lagkouvardos I."/>
            <person name="Roy S."/>
            <person name="Zafar N."/>
            <person name="Bertelli C."/>
            <person name="Schilde C."/>
            <person name="Kianianmomeni A."/>
            <person name="Burglin T.R."/>
            <person name="Frech C."/>
            <person name="Turcotte B."/>
            <person name="Kopec K.O."/>
            <person name="Synnott J.M."/>
            <person name="Choo C."/>
            <person name="Paponov I."/>
            <person name="Finkler A."/>
            <person name="Soon Heng Tan C."/>
            <person name="Hutchins A.P."/>
            <person name="Weinmeier T."/>
            <person name="Rattei T."/>
            <person name="Chu J.S."/>
            <person name="Gimenez G."/>
            <person name="Irimia M."/>
            <person name="Rigden D.J."/>
            <person name="Fitzpatrick D.A."/>
            <person name="Lorenzo-Morales J."/>
            <person name="Bateman A."/>
            <person name="Chiu C.H."/>
            <person name="Tang P."/>
            <person name="Hegemann P."/>
            <person name="Fromm H."/>
            <person name="Raoult D."/>
            <person name="Greub G."/>
            <person name="Miranda-Saavedra D."/>
            <person name="Chen N."/>
            <person name="Nash P."/>
            <person name="Ginger M.L."/>
            <person name="Horn M."/>
            <person name="Schaap P."/>
            <person name="Caler L."/>
            <person name="Loftus B."/>
        </authorList>
    </citation>
    <scope>NUCLEOTIDE SEQUENCE [LARGE SCALE GENOMIC DNA]</scope>
    <source>
        <strain evidence="6 7">Neff</strain>
    </source>
</reference>
<dbReference type="CDD" id="cd00159">
    <property type="entry name" value="RhoGAP"/>
    <property type="match status" value="1"/>
</dbReference>
<dbReference type="Gene3D" id="2.30.29.30">
    <property type="entry name" value="Pleckstrin-homology domain (PH domain)/Phosphotyrosine-binding domain (PTB)"/>
    <property type="match status" value="1"/>
</dbReference>
<dbReference type="GO" id="GO:0005085">
    <property type="term" value="F:guanyl-nucleotide exchange factor activity"/>
    <property type="evidence" value="ECO:0007669"/>
    <property type="project" value="InterPro"/>
</dbReference>
<dbReference type="Proteomes" id="UP000011083">
    <property type="component" value="Unassembled WGS sequence"/>
</dbReference>
<dbReference type="SUPFAM" id="SSF48350">
    <property type="entry name" value="GTPase activation domain, GAP"/>
    <property type="match status" value="1"/>
</dbReference>
<dbReference type="SUPFAM" id="SSF48065">
    <property type="entry name" value="DBL homology domain (DH-domain)"/>
    <property type="match status" value="1"/>
</dbReference>
<dbReference type="SUPFAM" id="SSF103657">
    <property type="entry name" value="BAR/IMD domain-like"/>
    <property type="match status" value="1"/>
</dbReference>
<dbReference type="Gene3D" id="1.20.1270.60">
    <property type="entry name" value="Arfaptin homology (AH) domain/BAR domain"/>
    <property type="match status" value="1"/>
</dbReference>
<evidence type="ECO:0000313" key="6">
    <source>
        <dbReference type="EMBL" id="ELR11035.1"/>
    </source>
</evidence>
<sequence length="795" mass="89631">MRTFFKEKQLIKRINNLEKTNEVSIDGARSMAESFGEIGKTFLLIDDDPEAAALGATWQKIGEFWSSLQDDRDKADRALTKYVNTPFLVVQQDLTEAEAAKKDHDRTVTAYANAKAKVAKIKGAKKLDQTKLHEAEKEEQDAKENFESSVDETAVAFKKLLGNDQKYLTEELCMGYLDAMEKYLLAGQEKVNELVDELNQIRPGLADASKQSEPHSMKTVDIKGYTDKMRKTLVSLQKEKEKEKDMDKEISDPVERRYRALQNLQKLEQNYLARLALILDNKNAVGYGCSKDPKLAEKVTEADRQAIFYQIPQIHSLHTTALKEHPRECLGRELLSTVDKWQCYTMFAFSHYAAEDTLEKKMEHNADDASQDYRHLQAVIRAIKEIEKELDASNDFSAEMRRLIVIQNSLSGFEGNLVEPARRLLREATFPMIAPLAPGEDGASSSWMGGSTDGRATFRFWLFNDCIVFATESGTSSAGQALRFLNVTSAASNKLKFAGRFSLQGLRMDDLEDTASLYNAFQIIPSSTSPAASLVPTISGRDEPRYTLILPTFADKKDWLTELQNAIDRISKYKVFGVPLDRLMKNNPREKGRTVPYLVDVCTEFLFTKSVAVQGLFRESGSGAEIEKKKVLVDLGNELVLPASENDHNVTGLLKMWIRDLPDPLLTYGHYPEWIELGNRVVGEKESGGNMARLLPQVQKLILALPETNRYVMQVLFKLLSCVAQHKESNLMSPSNLAIVFSPILLVNRAASPFDTSDFKASNAIITIMIDYYEPIFSEIEKEREAKEKQRTASQ</sequence>
<evidence type="ECO:0000256" key="3">
    <source>
        <dbReference type="SAM" id="Coils"/>
    </source>
</evidence>
<dbReference type="EMBL" id="KB008164">
    <property type="protein sequence ID" value="ELR11035.1"/>
    <property type="molecule type" value="Genomic_DNA"/>
</dbReference>
<dbReference type="GeneID" id="14911465"/>
<protein>
    <submittedName>
        <fullName evidence="6">RhoGAP domain containing protein</fullName>
    </submittedName>
</protein>
<dbReference type="VEuPathDB" id="AmoebaDB:ACA1_048250"/>
<dbReference type="InterPro" id="IPR050729">
    <property type="entry name" value="Rho-GAP"/>
</dbReference>
<dbReference type="GO" id="GO:0005096">
    <property type="term" value="F:GTPase activator activity"/>
    <property type="evidence" value="ECO:0007669"/>
    <property type="project" value="UniProtKB-KW"/>
</dbReference>
<gene>
    <name evidence="6" type="ORF">ACA1_048250</name>
</gene>
<dbReference type="KEGG" id="acan:ACA1_048250"/>
<dbReference type="RefSeq" id="XP_004333048.1">
    <property type="nucleotide sequence ID" value="XM_004333000.1"/>
</dbReference>
<dbReference type="Pfam" id="PF00621">
    <property type="entry name" value="RhoGEF"/>
    <property type="match status" value="1"/>
</dbReference>
<dbReference type="SMART" id="SM00324">
    <property type="entry name" value="RhoGAP"/>
    <property type="match status" value="1"/>
</dbReference>
<evidence type="ECO:0000313" key="7">
    <source>
        <dbReference type="Proteomes" id="UP000011083"/>
    </source>
</evidence>
<feature type="domain" description="DH" evidence="4">
    <location>
        <begin position="256"/>
        <end position="426"/>
    </location>
</feature>
<evidence type="ECO:0000256" key="2">
    <source>
        <dbReference type="ARBA" id="ARBA00037092"/>
    </source>
</evidence>
<dbReference type="Gene3D" id="1.10.555.10">
    <property type="entry name" value="Rho GTPase activation protein"/>
    <property type="match status" value="1"/>
</dbReference>
<feature type="domain" description="Rho-GAP" evidence="5">
    <location>
        <begin position="578"/>
        <end position="777"/>
    </location>
</feature>
<dbReference type="InterPro" id="IPR008936">
    <property type="entry name" value="Rho_GTPase_activation_prot"/>
</dbReference>
<accession>L8GD04</accession>
<dbReference type="InterPro" id="IPR011993">
    <property type="entry name" value="PH-like_dom_sf"/>
</dbReference>
<comment type="function">
    <text evidence="2">Rho GTPase-activating protein involved in the signal transduction pathway.</text>
</comment>
<evidence type="ECO:0000259" key="5">
    <source>
        <dbReference type="PROSITE" id="PS50238"/>
    </source>
</evidence>
<dbReference type="CDD" id="cd07307">
    <property type="entry name" value="BAR"/>
    <property type="match status" value="1"/>
</dbReference>
<dbReference type="OrthoDB" id="18539at2759"/>
<dbReference type="PROSITE" id="PS50238">
    <property type="entry name" value="RHOGAP"/>
    <property type="match status" value="1"/>
</dbReference>
<keyword evidence="3" id="KW-0175">Coiled coil</keyword>
<dbReference type="PANTHER" id="PTHR23176">
    <property type="entry name" value="RHO/RAC/CDC GTPASE-ACTIVATING PROTEIN"/>
    <property type="match status" value="1"/>
</dbReference>
<dbReference type="Gene3D" id="1.20.900.10">
    <property type="entry name" value="Dbl homology (DH) domain"/>
    <property type="match status" value="1"/>
</dbReference>
<dbReference type="InterPro" id="IPR000219">
    <property type="entry name" value="DH_dom"/>
</dbReference>
<dbReference type="GO" id="GO:0005737">
    <property type="term" value="C:cytoplasm"/>
    <property type="evidence" value="ECO:0007669"/>
    <property type="project" value="TreeGrafter"/>
</dbReference>
<feature type="coiled-coil region" evidence="3">
    <location>
        <begin position="125"/>
        <end position="152"/>
    </location>
</feature>